<evidence type="ECO:0000256" key="8">
    <source>
        <dbReference type="ARBA" id="ARBA00022837"/>
    </source>
</evidence>
<dbReference type="InterPro" id="IPR012334">
    <property type="entry name" value="Pectin_lyas_fold"/>
</dbReference>
<name>A0A1C5JCY1_9ACTN</name>
<evidence type="ECO:0000256" key="11">
    <source>
        <dbReference type="SAM" id="SignalP"/>
    </source>
</evidence>
<evidence type="ECO:0000256" key="9">
    <source>
        <dbReference type="ARBA" id="ARBA00023239"/>
    </source>
</evidence>
<dbReference type="PROSITE" id="PS51318">
    <property type="entry name" value="TAT"/>
    <property type="match status" value="1"/>
</dbReference>
<dbReference type="Pfam" id="PF03211">
    <property type="entry name" value="Pectate_lyase"/>
    <property type="match status" value="1"/>
</dbReference>
<dbReference type="GO" id="GO:0030570">
    <property type="term" value="F:pectate lyase activity"/>
    <property type="evidence" value="ECO:0007669"/>
    <property type="project" value="UniProtKB-EC"/>
</dbReference>
<evidence type="ECO:0000256" key="10">
    <source>
        <dbReference type="SAM" id="MobiDB-lite"/>
    </source>
</evidence>
<keyword evidence="9 13" id="KW-0456">Lyase</keyword>
<dbReference type="SUPFAM" id="SSF49899">
    <property type="entry name" value="Concanavalin A-like lectins/glucanases"/>
    <property type="match status" value="1"/>
</dbReference>
<dbReference type="PANTHER" id="PTHR33407:SF9">
    <property type="entry name" value="PECTATE LYASE F-RELATED"/>
    <property type="match status" value="1"/>
</dbReference>
<keyword evidence="6" id="KW-0964">Secreted</keyword>
<keyword evidence="7 11" id="KW-0732">Signal</keyword>
<protein>
    <recommendedName>
        <fullName evidence="5">pectate lyase</fullName>
        <ecNumber evidence="5">4.2.2.2</ecNumber>
    </recommendedName>
</protein>
<dbReference type="InterPro" id="IPR011050">
    <property type="entry name" value="Pectin_lyase_fold/virulence"/>
</dbReference>
<accession>A0A1C5JCY1</accession>
<comment type="catalytic activity">
    <reaction evidence="1">
        <text>Eliminative cleavage of (1-&gt;4)-alpha-D-galacturonan to give oligosaccharides with 4-deoxy-alpha-D-galact-4-enuronosyl groups at their non-reducing ends.</text>
        <dbReference type="EC" id="4.2.2.2"/>
    </reaction>
</comment>
<organism evidence="13 14">
    <name type="scientific">Micromonospora coxensis</name>
    <dbReference type="NCBI Taxonomy" id="356852"/>
    <lineage>
        <taxon>Bacteria</taxon>
        <taxon>Bacillati</taxon>
        <taxon>Actinomycetota</taxon>
        <taxon>Actinomycetes</taxon>
        <taxon>Micromonosporales</taxon>
        <taxon>Micromonosporaceae</taxon>
        <taxon>Micromonospora</taxon>
    </lineage>
</organism>
<dbReference type="InterPro" id="IPR004898">
    <property type="entry name" value="Pectate_lyase_PlyH/PlyE-like"/>
</dbReference>
<evidence type="ECO:0000313" key="14">
    <source>
        <dbReference type="Proteomes" id="UP000198215"/>
    </source>
</evidence>
<dbReference type="Pfam" id="PF06439">
    <property type="entry name" value="3keto-disac_hyd"/>
    <property type="match status" value="1"/>
</dbReference>
<dbReference type="PANTHER" id="PTHR33407">
    <property type="entry name" value="PECTATE LYASE F-RELATED"/>
    <property type="match status" value="1"/>
</dbReference>
<feature type="compositionally biased region" description="Pro residues" evidence="10">
    <location>
        <begin position="211"/>
        <end position="239"/>
    </location>
</feature>
<dbReference type="EC" id="4.2.2.2" evidence="5"/>
<comment type="similarity">
    <text evidence="4">Belongs to the polysaccharide lyase 3 family.</text>
</comment>
<dbReference type="Gene3D" id="2.160.20.10">
    <property type="entry name" value="Single-stranded right-handed beta-helix, Pectin lyase-like"/>
    <property type="match status" value="1"/>
</dbReference>
<dbReference type="InterPro" id="IPR010496">
    <property type="entry name" value="AL/BT2_dom"/>
</dbReference>
<comment type="cofactor">
    <cofactor evidence="2">
        <name>Ca(2+)</name>
        <dbReference type="ChEBI" id="CHEBI:29108"/>
    </cofactor>
</comment>
<feature type="region of interest" description="Disordered" evidence="10">
    <location>
        <begin position="204"/>
        <end position="255"/>
    </location>
</feature>
<feature type="signal peptide" evidence="11">
    <location>
        <begin position="1"/>
        <end position="35"/>
    </location>
</feature>
<proteinExistence type="inferred from homology"/>
<evidence type="ECO:0000259" key="12">
    <source>
        <dbReference type="Pfam" id="PF06439"/>
    </source>
</evidence>
<keyword evidence="14" id="KW-1185">Reference proteome</keyword>
<dbReference type="InterPro" id="IPR006311">
    <property type="entry name" value="TAT_signal"/>
</dbReference>
<evidence type="ECO:0000256" key="4">
    <source>
        <dbReference type="ARBA" id="ARBA00006463"/>
    </source>
</evidence>
<keyword evidence="8" id="KW-0106">Calcium</keyword>
<dbReference type="InterPro" id="IPR013320">
    <property type="entry name" value="ConA-like_dom_sf"/>
</dbReference>
<dbReference type="GO" id="GO:0016787">
    <property type="term" value="F:hydrolase activity"/>
    <property type="evidence" value="ECO:0007669"/>
    <property type="project" value="InterPro"/>
</dbReference>
<dbReference type="GO" id="GO:0045490">
    <property type="term" value="P:pectin catabolic process"/>
    <property type="evidence" value="ECO:0007669"/>
    <property type="project" value="TreeGrafter"/>
</dbReference>
<gene>
    <name evidence="13" type="ORF">GA0070614_4382</name>
</gene>
<evidence type="ECO:0000256" key="1">
    <source>
        <dbReference type="ARBA" id="ARBA00000695"/>
    </source>
</evidence>
<feature type="domain" description="3-keto-alpha-glucoside-1,2-lyase/3-keto-2-hydroxy-glucal hydratase" evidence="12">
    <location>
        <begin position="42"/>
        <end position="201"/>
    </location>
</feature>
<dbReference type="AlphaFoldDB" id="A0A1C5JCY1"/>
<dbReference type="EMBL" id="LT607753">
    <property type="protein sequence ID" value="SCG68378.1"/>
    <property type="molecule type" value="Genomic_DNA"/>
</dbReference>
<dbReference type="Gene3D" id="2.60.120.560">
    <property type="entry name" value="Exo-inulinase, domain 1"/>
    <property type="match status" value="1"/>
</dbReference>
<evidence type="ECO:0000256" key="6">
    <source>
        <dbReference type="ARBA" id="ARBA00022525"/>
    </source>
</evidence>
<comment type="subcellular location">
    <subcellularLocation>
        <location evidence="3">Secreted</location>
    </subcellularLocation>
</comment>
<evidence type="ECO:0000256" key="7">
    <source>
        <dbReference type="ARBA" id="ARBA00022729"/>
    </source>
</evidence>
<evidence type="ECO:0000256" key="3">
    <source>
        <dbReference type="ARBA" id="ARBA00004613"/>
    </source>
</evidence>
<evidence type="ECO:0000313" key="13">
    <source>
        <dbReference type="EMBL" id="SCG68378.1"/>
    </source>
</evidence>
<feature type="chain" id="PRO_5008719567" description="pectate lyase" evidence="11">
    <location>
        <begin position="36"/>
        <end position="456"/>
    </location>
</feature>
<evidence type="ECO:0000256" key="2">
    <source>
        <dbReference type="ARBA" id="ARBA00001913"/>
    </source>
</evidence>
<sequence length="456" mass="46950">MRTRTPTPRRPLLLAVGAGATVAVLAAGMGTSAFAATVFSDNFDDGNYSGWSKSGGTWAVSGGVFSQSSAGSELARQFAGQTSWTDYQVQARVRPDGFGSSSALVGLAARSSSSTKMYRLALLGSGRAELQAVNGSQITAIGSASVGASAGTWYTLRIEATGSTIRGFVNGTQIASGSNSLVGAGRIGLVTAYAKGSFDDVAVDTAGSTPTTPPPTPTSSPTTPPPTTPPPTSTPPPSTSWPTPTASVKVDATTNVSGTFDGGMKRYYGIGDGGQSESQDPMFVLSAGATLRNVIIGAPAGDGVHCEGNCTLINVWWEDVGEDAATFRGGTTYTVDGGGARSASDKVFQHNGSGTVYIKNFRVQNAGKLYRACGNCSTSYQRHVVMDNIVATDTDVLAGINTNWGDTARFTRITADSGTRICVKYKGVPKGSEPTEIGEGADGVNCVYSPSDITWR</sequence>
<evidence type="ECO:0000256" key="5">
    <source>
        <dbReference type="ARBA" id="ARBA00012272"/>
    </source>
</evidence>
<reference evidence="14" key="1">
    <citation type="submission" date="2016-06" db="EMBL/GenBank/DDBJ databases">
        <authorList>
            <person name="Varghese N."/>
            <person name="Submissions Spin"/>
        </authorList>
    </citation>
    <scope>NUCLEOTIDE SEQUENCE [LARGE SCALE GENOMIC DNA]</scope>
    <source>
        <strain evidence="14">DSM 45161</strain>
    </source>
</reference>
<dbReference type="Proteomes" id="UP000198215">
    <property type="component" value="Chromosome I"/>
</dbReference>
<dbReference type="RefSeq" id="WP_231933357.1">
    <property type="nucleotide sequence ID" value="NZ_LT607753.1"/>
</dbReference>
<dbReference type="SUPFAM" id="SSF51126">
    <property type="entry name" value="Pectin lyase-like"/>
    <property type="match status" value="1"/>
</dbReference>
<dbReference type="GO" id="GO:0005576">
    <property type="term" value="C:extracellular region"/>
    <property type="evidence" value="ECO:0007669"/>
    <property type="project" value="UniProtKB-SubCell"/>
</dbReference>